<evidence type="ECO:0000313" key="11">
    <source>
        <dbReference type="Proteomes" id="UP001187192"/>
    </source>
</evidence>
<dbReference type="GO" id="GO:0006261">
    <property type="term" value="P:DNA-templated DNA replication"/>
    <property type="evidence" value="ECO:0007669"/>
    <property type="project" value="TreeGrafter"/>
</dbReference>
<dbReference type="FunFam" id="2.130.10.10:FF:002324">
    <property type="entry name" value="Transducin family protein / WD-40 repeat family protein"/>
    <property type="match status" value="1"/>
</dbReference>
<organism evidence="10 11">
    <name type="scientific">Ficus carica</name>
    <name type="common">Common fig</name>
    <dbReference type="NCBI Taxonomy" id="3494"/>
    <lineage>
        <taxon>Eukaryota</taxon>
        <taxon>Viridiplantae</taxon>
        <taxon>Streptophyta</taxon>
        <taxon>Embryophyta</taxon>
        <taxon>Tracheophyta</taxon>
        <taxon>Spermatophyta</taxon>
        <taxon>Magnoliopsida</taxon>
        <taxon>eudicotyledons</taxon>
        <taxon>Gunneridae</taxon>
        <taxon>Pentapetalae</taxon>
        <taxon>rosids</taxon>
        <taxon>fabids</taxon>
        <taxon>Rosales</taxon>
        <taxon>Moraceae</taxon>
        <taxon>Ficeae</taxon>
        <taxon>Ficus</taxon>
    </lineage>
</organism>
<dbReference type="AlphaFoldDB" id="A0AA88DTZ7"/>
<evidence type="ECO:0000256" key="5">
    <source>
        <dbReference type="PROSITE-ProRule" id="PRU00221"/>
    </source>
</evidence>
<feature type="region of interest" description="Disordered" evidence="6">
    <location>
        <begin position="861"/>
        <end position="936"/>
    </location>
</feature>
<gene>
    <name evidence="10" type="ORF">TIFTF001_030783</name>
</gene>
<dbReference type="InterPro" id="IPR022100">
    <property type="entry name" value="WDHD1/CFT4_beta-prop_2nd"/>
</dbReference>
<proteinExistence type="predicted"/>
<dbReference type="InterPro" id="IPR057646">
    <property type="entry name" value="WD40_WDHD1_1st"/>
</dbReference>
<dbReference type="PANTHER" id="PTHR19932:SF10">
    <property type="entry name" value="WD REPEAT AND HMG-BOX DNA-BINDING PROTEIN 1"/>
    <property type="match status" value="1"/>
</dbReference>
<comment type="subcellular location">
    <subcellularLocation>
        <location evidence="1">Nucleus</location>
    </subcellularLocation>
</comment>
<reference evidence="10" key="1">
    <citation type="submission" date="2023-07" db="EMBL/GenBank/DDBJ databases">
        <title>draft genome sequence of fig (Ficus carica).</title>
        <authorList>
            <person name="Takahashi T."/>
            <person name="Nishimura K."/>
        </authorList>
    </citation>
    <scope>NUCLEOTIDE SEQUENCE</scope>
</reference>
<feature type="region of interest" description="Disordered" evidence="6">
    <location>
        <begin position="1"/>
        <end position="20"/>
    </location>
</feature>
<feature type="compositionally biased region" description="Polar residues" evidence="6">
    <location>
        <begin position="920"/>
        <end position="936"/>
    </location>
</feature>
<dbReference type="Proteomes" id="UP001187192">
    <property type="component" value="Unassembled WGS sequence"/>
</dbReference>
<dbReference type="GO" id="GO:0006281">
    <property type="term" value="P:DNA repair"/>
    <property type="evidence" value="ECO:0007669"/>
    <property type="project" value="TreeGrafter"/>
</dbReference>
<dbReference type="SMART" id="SM00320">
    <property type="entry name" value="WD40"/>
    <property type="match status" value="6"/>
</dbReference>
<dbReference type="CDD" id="cd00200">
    <property type="entry name" value="WD40"/>
    <property type="match status" value="1"/>
</dbReference>
<dbReference type="InterPro" id="IPR015943">
    <property type="entry name" value="WD40/YVTN_repeat-like_dom_sf"/>
</dbReference>
<feature type="domain" description="WDHD1/CFT4 helical bundle" evidence="8">
    <location>
        <begin position="689"/>
        <end position="792"/>
    </location>
</feature>
<evidence type="ECO:0000313" key="10">
    <source>
        <dbReference type="EMBL" id="GMN61695.1"/>
    </source>
</evidence>
<dbReference type="GO" id="GO:0003682">
    <property type="term" value="F:chromatin binding"/>
    <property type="evidence" value="ECO:0007669"/>
    <property type="project" value="TreeGrafter"/>
</dbReference>
<sequence length="936" mass="102698">MKVRSVKLREAHKAAASSNGRPSFCSVVWDQQAHHLVTASASDPTISIHDPLLPSAPPKLLRHHRDGVTALALSPNSTCLASGSVDRSVKLYKFPGGEFETNITRFTLPIRVLAFNKSGTMLAAAGDDEGIKLINTVDGSIARVLKGHKGLITGLGFDPNSEYLASLDSTGTLIYWELTSGSTLHTLKSIAPDLALDPSVMNVLSWSPDGETLAVPGLRNDVVMYDRDTAEKLFSLRGDHTQPVCFLSWSPNGKYMATAGLDKQVLIWDVVKKQDIDRQKFDERISCLAWKPVGNALVVIDVMGRYGIWDSVVPSSMKSPTEDIPNLNSRNGLLFSEEEDQEEPSVSGSLSDLGEDSLGESEPPSRKRLRKQSALEIDFDKDDGDEFSLPPKVESRKKPYHVHKASKEDGNEGQRSRVISTRLKMQEAFQPGATPIDFHDTSRGPRVPSMNDHFGFTMASLNEKGSVFANPCKGEKNMSTLMYRPFSSWANNSEWSMRFEGEEVKVVVLGASWVAAITSLNFLRIFSEGGLQKYVLSLDGPAVTASGFNDELAVVTHAADCLPSNDQMLQFRVFNISDGTQRLKGRLPITPGSYLTWFGFSEEGQLSSNDSKGVLRVFTSQFGGSWLPLFSASKEQKSENYWVVGLNSSKLFCIVCKNPDLFPQVMPKPVLTLLNLSFPLASSDLGAEALENEFMLNGMHLSQLQKQIDDLSAAGLNTASVDDEAFNVEAAQDKCILRLIASCCNGDKLERATELAKLLSLEKSVRGAIKLVTVLKLPNLAERFNSILEERLLTESKETSQTVLPCSNRTVSIKDDIAVTKTSFSSEKRSTFETDSMLSSSKLSAPIFTKKAKLQGDIAEMEKTEPNKTATDDTGKVKKVEEVKNPAKVVELHQVQPNRPFNPFAKSLNNQEIKAGEVDQGQSSRPSNPFLKSSVK</sequence>
<dbReference type="PROSITE" id="PS50082">
    <property type="entry name" value="WD_REPEATS_2"/>
    <property type="match status" value="3"/>
</dbReference>
<protein>
    <submittedName>
        <fullName evidence="10">Uncharacterized protein</fullName>
    </submittedName>
</protein>
<dbReference type="InterPro" id="IPR036322">
    <property type="entry name" value="WD40_repeat_dom_sf"/>
</dbReference>
<keyword evidence="2 5" id="KW-0853">WD repeat</keyword>
<feature type="compositionally biased region" description="Acidic residues" evidence="6">
    <location>
        <begin position="377"/>
        <end position="386"/>
    </location>
</feature>
<accession>A0AA88DTZ7</accession>
<feature type="repeat" description="WD" evidence="5">
    <location>
        <begin position="145"/>
        <end position="186"/>
    </location>
</feature>
<feature type="compositionally biased region" description="Basic and acidic residues" evidence="6">
    <location>
        <begin position="405"/>
        <end position="415"/>
    </location>
</feature>
<evidence type="ECO:0000259" key="9">
    <source>
        <dbReference type="Pfam" id="PF24817"/>
    </source>
</evidence>
<evidence type="ECO:0000256" key="3">
    <source>
        <dbReference type="ARBA" id="ARBA00022737"/>
    </source>
</evidence>
<dbReference type="InterPro" id="IPR019775">
    <property type="entry name" value="WD40_repeat_CS"/>
</dbReference>
<dbReference type="EMBL" id="BTGU01000116">
    <property type="protein sequence ID" value="GMN61695.1"/>
    <property type="molecule type" value="Genomic_DNA"/>
</dbReference>
<evidence type="ECO:0000259" key="8">
    <source>
        <dbReference type="Pfam" id="PF20946"/>
    </source>
</evidence>
<evidence type="ECO:0000256" key="6">
    <source>
        <dbReference type="SAM" id="MobiDB-lite"/>
    </source>
</evidence>
<dbReference type="InterPro" id="IPR001680">
    <property type="entry name" value="WD40_rpt"/>
</dbReference>
<dbReference type="Gene3D" id="2.130.10.10">
    <property type="entry name" value="YVTN repeat-like/Quinoprotein amine dehydrogenase"/>
    <property type="match status" value="2"/>
</dbReference>
<evidence type="ECO:0000256" key="4">
    <source>
        <dbReference type="ARBA" id="ARBA00023242"/>
    </source>
</evidence>
<keyword evidence="4" id="KW-0539">Nucleus</keyword>
<dbReference type="InterPro" id="IPR048591">
    <property type="entry name" value="WDHD1/CFT4_hel"/>
</dbReference>
<comment type="caution">
    <text evidence="10">The sequence shown here is derived from an EMBL/GenBank/DDBJ whole genome shotgun (WGS) entry which is preliminary data.</text>
</comment>
<name>A0AA88DTZ7_FICCA</name>
<dbReference type="PROSITE" id="PS00678">
    <property type="entry name" value="WD_REPEATS_1"/>
    <property type="match status" value="1"/>
</dbReference>
<dbReference type="Pfam" id="PF24817">
    <property type="entry name" value="WD40_WDHD1_1st"/>
    <property type="match status" value="1"/>
</dbReference>
<dbReference type="Pfam" id="PF20946">
    <property type="entry name" value="Ctf4_C"/>
    <property type="match status" value="1"/>
</dbReference>
<evidence type="ECO:0000256" key="1">
    <source>
        <dbReference type="ARBA" id="ARBA00004123"/>
    </source>
</evidence>
<dbReference type="PANTHER" id="PTHR19932">
    <property type="entry name" value="WD REPEAT AND HMG-BOX DNA BINDING PROTEIN"/>
    <property type="match status" value="1"/>
</dbReference>
<feature type="compositionally biased region" description="Basic and acidic residues" evidence="6">
    <location>
        <begin position="861"/>
        <end position="885"/>
    </location>
</feature>
<keyword evidence="3" id="KW-0677">Repeat</keyword>
<dbReference type="PROSITE" id="PS50294">
    <property type="entry name" value="WD_REPEATS_REGION"/>
    <property type="match status" value="3"/>
</dbReference>
<feature type="repeat" description="WD" evidence="5">
    <location>
        <begin position="61"/>
        <end position="102"/>
    </location>
</feature>
<keyword evidence="11" id="KW-1185">Reference proteome</keyword>
<dbReference type="GO" id="GO:0043596">
    <property type="term" value="C:nuclear replication fork"/>
    <property type="evidence" value="ECO:0007669"/>
    <property type="project" value="TreeGrafter"/>
</dbReference>
<feature type="region of interest" description="Disordered" evidence="6">
    <location>
        <begin position="337"/>
        <end position="417"/>
    </location>
</feature>
<evidence type="ECO:0000256" key="2">
    <source>
        <dbReference type="ARBA" id="ARBA00022574"/>
    </source>
</evidence>
<feature type="domain" description="WDHD1 first WD40" evidence="9">
    <location>
        <begin position="26"/>
        <end position="308"/>
    </location>
</feature>
<dbReference type="Pfam" id="PF12341">
    <property type="entry name" value="Mcl1_mid"/>
    <property type="match status" value="1"/>
</dbReference>
<dbReference type="SUPFAM" id="SSF50978">
    <property type="entry name" value="WD40 repeat-like"/>
    <property type="match status" value="1"/>
</dbReference>
<dbReference type="GO" id="GO:0000278">
    <property type="term" value="P:mitotic cell cycle"/>
    <property type="evidence" value="ECO:0007669"/>
    <property type="project" value="TreeGrafter"/>
</dbReference>
<feature type="repeat" description="WD" evidence="5">
    <location>
        <begin position="237"/>
        <end position="278"/>
    </location>
</feature>
<feature type="domain" description="WDHD1/CFT4 second beta-propeller" evidence="7">
    <location>
        <begin position="435"/>
        <end position="680"/>
    </location>
</feature>
<evidence type="ECO:0000259" key="7">
    <source>
        <dbReference type="Pfam" id="PF12341"/>
    </source>
</evidence>